<protein>
    <submittedName>
        <fullName evidence="2">Uncharacterized protein</fullName>
    </submittedName>
</protein>
<dbReference type="EMBL" id="CP042582">
    <property type="protein sequence ID" value="QEX21742.1"/>
    <property type="molecule type" value="Genomic_DNA"/>
</dbReference>
<dbReference type="KEGG" id="hadh:FRZ61_16710"/>
<sequence>MHPDPGLAREGCRRSGTISRARQRNNLDRRPRVTPRASHPDDLVVRLDDRATALGDRRPGIAP</sequence>
<accession>A0A5J6MVR8</accession>
<name>A0A5J6MVR8_9PROT</name>
<dbReference type="AlphaFoldDB" id="A0A5J6MVR8"/>
<reference evidence="2 3" key="1">
    <citation type="submission" date="2019-08" db="EMBL/GenBank/DDBJ databases">
        <title>Hyperibacter terrae gen. nov., sp. nov. and Hyperibacter viscosus sp. nov., two new members in the family Rhodospirillaceae isolated from the rhizosphere of Hypericum perforatum.</title>
        <authorList>
            <person name="Noviana Z."/>
        </authorList>
    </citation>
    <scope>NUCLEOTIDE SEQUENCE [LARGE SCALE GENOMIC DNA]</scope>
    <source>
        <strain evidence="2 3">R5959</strain>
    </source>
</reference>
<evidence type="ECO:0000313" key="2">
    <source>
        <dbReference type="EMBL" id="QEX21742.1"/>
    </source>
</evidence>
<evidence type="ECO:0000256" key="1">
    <source>
        <dbReference type="SAM" id="MobiDB-lite"/>
    </source>
</evidence>
<dbReference type="Proteomes" id="UP000325797">
    <property type="component" value="Chromosome"/>
</dbReference>
<feature type="region of interest" description="Disordered" evidence="1">
    <location>
        <begin position="1"/>
        <end position="63"/>
    </location>
</feature>
<gene>
    <name evidence="2" type="ORF">FRZ61_16710</name>
</gene>
<organism evidence="2 3">
    <name type="scientific">Hypericibacter adhaerens</name>
    <dbReference type="NCBI Taxonomy" id="2602016"/>
    <lineage>
        <taxon>Bacteria</taxon>
        <taxon>Pseudomonadati</taxon>
        <taxon>Pseudomonadota</taxon>
        <taxon>Alphaproteobacteria</taxon>
        <taxon>Rhodospirillales</taxon>
        <taxon>Dongiaceae</taxon>
        <taxon>Hypericibacter</taxon>
    </lineage>
</organism>
<feature type="compositionally biased region" description="Basic and acidic residues" evidence="1">
    <location>
        <begin position="38"/>
        <end position="63"/>
    </location>
</feature>
<proteinExistence type="predicted"/>
<keyword evidence="3" id="KW-1185">Reference proteome</keyword>
<evidence type="ECO:0000313" key="3">
    <source>
        <dbReference type="Proteomes" id="UP000325797"/>
    </source>
</evidence>